<gene>
    <name evidence="1" type="ORF">GCM10009119_39590</name>
</gene>
<dbReference type="Proteomes" id="UP001500469">
    <property type="component" value="Unassembled WGS sequence"/>
</dbReference>
<keyword evidence="2" id="KW-1185">Reference proteome</keyword>
<comment type="caution">
    <text evidence="1">The sequence shown here is derived from an EMBL/GenBank/DDBJ whole genome shotgun (WGS) entry which is preliminary data.</text>
</comment>
<reference evidence="1 2" key="1">
    <citation type="journal article" date="2019" name="Int. J. Syst. Evol. Microbiol.">
        <title>The Global Catalogue of Microorganisms (GCM) 10K type strain sequencing project: providing services to taxonomists for standard genome sequencing and annotation.</title>
        <authorList>
            <consortium name="The Broad Institute Genomics Platform"/>
            <consortium name="The Broad Institute Genome Sequencing Center for Infectious Disease"/>
            <person name="Wu L."/>
            <person name="Ma J."/>
        </authorList>
    </citation>
    <scope>NUCLEOTIDE SEQUENCE [LARGE SCALE GENOMIC DNA]</scope>
    <source>
        <strain evidence="1 2">JCM 16112</strain>
    </source>
</reference>
<accession>A0ABN1N547</accession>
<dbReference type="RefSeq" id="WP_343854629.1">
    <property type="nucleotide sequence ID" value="NZ_BAAAFI010000048.1"/>
</dbReference>
<organism evidence="1 2">
    <name type="scientific">Algoriphagus jejuensis</name>
    <dbReference type="NCBI Taxonomy" id="419934"/>
    <lineage>
        <taxon>Bacteria</taxon>
        <taxon>Pseudomonadati</taxon>
        <taxon>Bacteroidota</taxon>
        <taxon>Cytophagia</taxon>
        <taxon>Cytophagales</taxon>
        <taxon>Cyclobacteriaceae</taxon>
        <taxon>Algoriphagus</taxon>
    </lineage>
</organism>
<proteinExistence type="predicted"/>
<dbReference type="InterPro" id="IPR018673">
    <property type="entry name" value="DUF2141"/>
</dbReference>
<evidence type="ECO:0000313" key="2">
    <source>
        <dbReference type="Proteomes" id="UP001500469"/>
    </source>
</evidence>
<evidence type="ECO:0008006" key="3">
    <source>
        <dbReference type="Google" id="ProtNLM"/>
    </source>
</evidence>
<dbReference type="Pfam" id="PF09912">
    <property type="entry name" value="DUF2141"/>
    <property type="match status" value="1"/>
</dbReference>
<sequence>MIFFLSLLSLLFLEPQNHEVQGADLFVVVQKTNSDKGKVLILVFDKEDGFPDQVEKAFGKFAIAPKNGKVELRLPDLLPGKYAVTVLHDEDNNEVMNTNFIGLPTEKYGFSNNPKIYFGPPNFEKAAVQTGNEDRTITINLR</sequence>
<name>A0ABN1N547_9BACT</name>
<protein>
    <recommendedName>
        <fullName evidence="3">DUF2141 domain-containing protein</fullName>
    </recommendedName>
</protein>
<evidence type="ECO:0000313" key="1">
    <source>
        <dbReference type="EMBL" id="GAA0880989.1"/>
    </source>
</evidence>
<dbReference type="EMBL" id="BAAAFI010000048">
    <property type="protein sequence ID" value="GAA0880989.1"/>
    <property type="molecule type" value="Genomic_DNA"/>
</dbReference>